<dbReference type="AlphaFoldDB" id="A0AAP2DBU3"/>
<evidence type="ECO:0000313" key="2">
    <source>
        <dbReference type="Proteomes" id="UP001319180"/>
    </source>
</evidence>
<protein>
    <submittedName>
        <fullName evidence="1">Uncharacterized protein</fullName>
    </submittedName>
</protein>
<reference evidence="1 2" key="1">
    <citation type="submission" date="2021-05" db="EMBL/GenBank/DDBJ databases">
        <title>A Polyphasic approach of four new species of the genus Ohtaekwangia: Ohtaekwangia histidinii sp. nov., Ohtaekwangia cretensis sp. nov., Ohtaekwangia indiensis sp. nov., Ohtaekwangia reichenbachii sp. nov. from diverse environment.</title>
        <authorList>
            <person name="Octaviana S."/>
        </authorList>
    </citation>
    <scope>NUCLEOTIDE SEQUENCE [LARGE SCALE GENOMIC DNA]</scope>
    <source>
        <strain evidence="1 2">PWU37</strain>
    </source>
</reference>
<sequence length="91" mass="10109">MILPLEQVDLIMANPPYLAATFFEKVAAITGEWPSEKSGSLENGFGENEKPGRKNAITIIRSVSPLTRILERIARLRITNSMGKKNKLNLV</sequence>
<dbReference type="EMBL" id="JAHESC010000036">
    <property type="protein sequence ID" value="MBT1689148.1"/>
    <property type="molecule type" value="Genomic_DNA"/>
</dbReference>
<evidence type="ECO:0000313" key="1">
    <source>
        <dbReference type="EMBL" id="MBT1689148.1"/>
    </source>
</evidence>
<dbReference type="Proteomes" id="UP001319180">
    <property type="component" value="Unassembled WGS sequence"/>
</dbReference>
<dbReference type="RefSeq" id="WP_254092373.1">
    <property type="nucleotide sequence ID" value="NZ_JAHESC010000036.1"/>
</dbReference>
<accession>A0AAP2DBU3</accession>
<organism evidence="1 2">
    <name type="scientific">Dawidia soli</name>
    <dbReference type="NCBI Taxonomy" id="2782352"/>
    <lineage>
        <taxon>Bacteria</taxon>
        <taxon>Pseudomonadati</taxon>
        <taxon>Bacteroidota</taxon>
        <taxon>Cytophagia</taxon>
        <taxon>Cytophagales</taxon>
        <taxon>Chryseotaleaceae</taxon>
        <taxon>Dawidia</taxon>
    </lineage>
</organism>
<comment type="caution">
    <text evidence="1">The sequence shown here is derived from an EMBL/GenBank/DDBJ whole genome shotgun (WGS) entry which is preliminary data.</text>
</comment>
<gene>
    <name evidence="1" type="ORF">KK078_21455</name>
</gene>
<proteinExistence type="predicted"/>
<name>A0AAP2DBU3_9BACT</name>
<keyword evidence="2" id="KW-1185">Reference proteome</keyword>